<dbReference type="Proteomes" id="UP000316125">
    <property type="component" value="Chromosome"/>
</dbReference>
<dbReference type="Pfam" id="PF20240">
    <property type="entry name" value="DUF6597"/>
    <property type="match status" value="1"/>
</dbReference>
<evidence type="ECO:0000256" key="2">
    <source>
        <dbReference type="ARBA" id="ARBA00023125"/>
    </source>
</evidence>
<dbReference type="PROSITE" id="PS00041">
    <property type="entry name" value="HTH_ARAC_FAMILY_1"/>
    <property type="match status" value="1"/>
</dbReference>
<dbReference type="SMART" id="SM00342">
    <property type="entry name" value="HTH_ARAC"/>
    <property type="match status" value="1"/>
</dbReference>
<keyword evidence="2" id="KW-0238">DNA-binding</keyword>
<accession>A0A4Y5YPE1</accession>
<feature type="domain" description="HTH araC/xylS-type" evidence="4">
    <location>
        <begin position="172"/>
        <end position="256"/>
    </location>
</feature>
<dbReference type="GO" id="GO:0043565">
    <property type="term" value="F:sequence-specific DNA binding"/>
    <property type="evidence" value="ECO:0007669"/>
    <property type="project" value="InterPro"/>
</dbReference>
<dbReference type="Gene3D" id="1.10.10.60">
    <property type="entry name" value="Homeodomain-like"/>
    <property type="match status" value="1"/>
</dbReference>
<dbReference type="PROSITE" id="PS01124">
    <property type="entry name" value="HTH_ARAC_FAMILY_2"/>
    <property type="match status" value="1"/>
</dbReference>
<dbReference type="InterPro" id="IPR009057">
    <property type="entry name" value="Homeodomain-like_sf"/>
</dbReference>
<dbReference type="EMBL" id="CP041040">
    <property type="protein sequence ID" value="QDE34289.1"/>
    <property type="molecule type" value="Genomic_DNA"/>
</dbReference>
<dbReference type="SUPFAM" id="SSF46689">
    <property type="entry name" value="Homeodomain-like"/>
    <property type="match status" value="1"/>
</dbReference>
<dbReference type="PANTHER" id="PTHR46796">
    <property type="entry name" value="HTH-TYPE TRANSCRIPTIONAL ACTIVATOR RHAS-RELATED"/>
    <property type="match status" value="1"/>
</dbReference>
<protein>
    <submittedName>
        <fullName evidence="5">AraC family transcriptional regulator</fullName>
    </submittedName>
</protein>
<dbReference type="InterPro" id="IPR050204">
    <property type="entry name" value="AraC_XylS_family_regulators"/>
</dbReference>
<evidence type="ECO:0000259" key="4">
    <source>
        <dbReference type="PROSITE" id="PS01124"/>
    </source>
</evidence>
<dbReference type="InterPro" id="IPR018060">
    <property type="entry name" value="HTH_AraC"/>
</dbReference>
<dbReference type="InterPro" id="IPR046532">
    <property type="entry name" value="DUF6597"/>
</dbReference>
<proteinExistence type="predicted"/>
<reference evidence="5 6" key="1">
    <citation type="submission" date="2019-06" db="EMBL/GenBank/DDBJ databases">
        <title>Complete genome of Microbacterium foliorum M2.</title>
        <authorList>
            <person name="Cao G."/>
        </authorList>
    </citation>
    <scope>NUCLEOTIDE SEQUENCE [LARGE SCALE GENOMIC DNA]</scope>
    <source>
        <strain evidence="5 6">M2</strain>
    </source>
</reference>
<keyword evidence="1" id="KW-0805">Transcription regulation</keyword>
<dbReference type="OrthoDB" id="2559672at2"/>
<evidence type="ECO:0000313" key="6">
    <source>
        <dbReference type="Proteomes" id="UP000316125"/>
    </source>
</evidence>
<evidence type="ECO:0000256" key="3">
    <source>
        <dbReference type="ARBA" id="ARBA00023163"/>
    </source>
</evidence>
<dbReference type="GO" id="GO:0003700">
    <property type="term" value="F:DNA-binding transcription factor activity"/>
    <property type="evidence" value="ECO:0007669"/>
    <property type="project" value="InterPro"/>
</dbReference>
<keyword evidence="3" id="KW-0804">Transcription</keyword>
<evidence type="ECO:0000313" key="5">
    <source>
        <dbReference type="EMBL" id="QDE34289.1"/>
    </source>
</evidence>
<organism evidence="5 6">
    <name type="scientific">Microbacterium foliorum</name>
    <dbReference type="NCBI Taxonomy" id="104336"/>
    <lineage>
        <taxon>Bacteria</taxon>
        <taxon>Bacillati</taxon>
        <taxon>Actinomycetota</taxon>
        <taxon>Actinomycetes</taxon>
        <taxon>Micrococcales</taxon>
        <taxon>Microbacteriaceae</taxon>
        <taxon>Microbacterium</taxon>
    </lineage>
</organism>
<sequence length="268" mass="29206">MVSPTRGVLYPARLPEFHRLPPEAAARDLAVWFWIPEWSIEPGRSSRQEIVGYPALNLVVEQGVVTLSGATTRASHRDLRGTGWAVGALLRPAAVAALVDDPAMLVDTEQTVDAPELVEAVSAAMASGEGRRERAVAVFSDWLLRRVGPLDDAARHPNALVEVLMGDDSADTIEEAAMRLAVSTRTLQRLCHRHVGVSPAAMIRRRRLQEAAERLRLDPGIDLSGLAAELGYADHAHLTRDFRNILGMAPRTYRTGSSEQSPDESAQT</sequence>
<dbReference type="RefSeq" id="WP_140036558.1">
    <property type="nucleotide sequence ID" value="NZ_CP041040.1"/>
</dbReference>
<name>A0A4Y5YPE1_9MICO</name>
<dbReference type="InterPro" id="IPR018062">
    <property type="entry name" value="HTH_AraC-typ_CS"/>
</dbReference>
<dbReference type="Pfam" id="PF12833">
    <property type="entry name" value="HTH_18"/>
    <property type="match status" value="1"/>
</dbReference>
<evidence type="ECO:0000256" key="1">
    <source>
        <dbReference type="ARBA" id="ARBA00023015"/>
    </source>
</evidence>
<dbReference type="AlphaFoldDB" id="A0A4Y5YPE1"/>
<gene>
    <name evidence="5" type="ORF">FIV50_05475</name>
</gene>